<dbReference type="Gene3D" id="3.30.565.60">
    <property type="match status" value="1"/>
</dbReference>
<dbReference type="Pfam" id="PF13749">
    <property type="entry name" value="HATPase_c_4"/>
    <property type="match status" value="1"/>
</dbReference>
<proteinExistence type="predicted"/>
<name>A0A150R1U7_SORCE</name>
<dbReference type="PANTHER" id="PTHR30595">
    <property type="entry name" value="GLPR-RELATED TRANSCRIPTIONAL REPRESSOR"/>
    <property type="match status" value="1"/>
</dbReference>
<dbReference type="Pfam" id="PF04326">
    <property type="entry name" value="SLFN_AlbA_2"/>
    <property type="match status" value="1"/>
</dbReference>
<dbReference type="Gene3D" id="3.30.950.30">
    <property type="entry name" value="Schlafen, AAA domain"/>
    <property type="match status" value="1"/>
</dbReference>
<feature type="domain" description="Schlafen AlbA-2" evidence="1">
    <location>
        <begin position="14"/>
        <end position="131"/>
    </location>
</feature>
<protein>
    <recommendedName>
        <fullName evidence="1">Schlafen AlbA-2 domain-containing protein</fullName>
    </recommendedName>
</protein>
<sequence length="391" mass="43106">MTSDPIEKRLRLGEDSVTEFKRIEAPGKAPKDLAETIAAFANALGGQIFLGVEDDGTPAGVGTMKQADTLMLSVVQACQTLVHPAIWCPVTKVDVAGKLLLVVDVPASSPDRPYRARHLYWIRDGSMTREATRYELVRMLQSQNAYHDESVVQGATMADLDVAIIDDLLRSVYDPSAPAQRNRYLRALKCVDQGETPTVAGLLLFGREPERWFVDARISAVCFAGTGMSTELADRQEITGHLLKQIESAAAFLERYTPAPAHIQRWERIERGVPRTALREALLNAVAHRDYRAASQIRILVFQDRVEIINPGVLLNHLTLDSIQVGGISQRRNPVLASVLARARRGESLGMGIPEMVAQMRARGLPPPEFDLQGGHFRVVLRVAPDPEARA</sequence>
<comment type="caution">
    <text evidence="2">The sequence shown here is derived from an EMBL/GenBank/DDBJ whole genome shotgun (WGS) entry which is preliminary data.</text>
</comment>
<organism evidence="2 3">
    <name type="scientific">Sorangium cellulosum</name>
    <name type="common">Polyangium cellulosum</name>
    <dbReference type="NCBI Taxonomy" id="56"/>
    <lineage>
        <taxon>Bacteria</taxon>
        <taxon>Pseudomonadati</taxon>
        <taxon>Myxococcota</taxon>
        <taxon>Polyangia</taxon>
        <taxon>Polyangiales</taxon>
        <taxon>Polyangiaceae</taxon>
        <taxon>Sorangium</taxon>
    </lineage>
</organism>
<gene>
    <name evidence="2" type="ORF">BE17_18270</name>
</gene>
<dbReference type="PANTHER" id="PTHR30595:SF6">
    <property type="entry name" value="SCHLAFEN ALBA-2 DOMAIN-CONTAINING PROTEIN"/>
    <property type="match status" value="1"/>
</dbReference>
<evidence type="ECO:0000313" key="2">
    <source>
        <dbReference type="EMBL" id="KYF74205.1"/>
    </source>
</evidence>
<evidence type="ECO:0000259" key="1">
    <source>
        <dbReference type="Pfam" id="PF04326"/>
    </source>
</evidence>
<dbReference type="InterPro" id="IPR038475">
    <property type="entry name" value="RecG_C_sf"/>
</dbReference>
<accession>A0A150R1U7</accession>
<dbReference type="InterPro" id="IPR038461">
    <property type="entry name" value="Schlafen_AlbA_2_dom_sf"/>
</dbReference>
<evidence type="ECO:0000313" key="3">
    <source>
        <dbReference type="Proteomes" id="UP000075635"/>
    </source>
</evidence>
<dbReference type="EMBL" id="JEMB01003307">
    <property type="protein sequence ID" value="KYF74205.1"/>
    <property type="molecule type" value="Genomic_DNA"/>
</dbReference>
<dbReference type="AlphaFoldDB" id="A0A150R1U7"/>
<dbReference type="InterPro" id="IPR007421">
    <property type="entry name" value="Schlafen_AlbA_2_dom"/>
</dbReference>
<reference evidence="2 3" key="1">
    <citation type="submission" date="2014-02" db="EMBL/GenBank/DDBJ databases">
        <title>The small core and large imbalanced accessory genome model reveals a collaborative survival strategy of Sorangium cellulosum strains in nature.</title>
        <authorList>
            <person name="Han K."/>
            <person name="Peng R."/>
            <person name="Blom J."/>
            <person name="Li Y.-Z."/>
        </authorList>
    </citation>
    <scope>NUCLEOTIDE SEQUENCE [LARGE SCALE GENOMIC DNA]</scope>
    <source>
        <strain evidence="2 3">So0011-07</strain>
    </source>
</reference>
<dbReference type="Proteomes" id="UP000075635">
    <property type="component" value="Unassembled WGS sequence"/>
</dbReference>